<evidence type="ECO:0000313" key="3">
    <source>
        <dbReference type="Proteomes" id="UP001300502"/>
    </source>
</evidence>
<dbReference type="AlphaFoldDB" id="A0AAV9IFZ8"/>
<feature type="compositionally biased region" description="Basic and acidic residues" evidence="1">
    <location>
        <begin position="58"/>
        <end position="70"/>
    </location>
</feature>
<organism evidence="2 3">
    <name type="scientific">Galdieria yellowstonensis</name>
    <dbReference type="NCBI Taxonomy" id="3028027"/>
    <lineage>
        <taxon>Eukaryota</taxon>
        <taxon>Rhodophyta</taxon>
        <taxon>Bangiophyceae</taxon>
        <taxon>Galdieriales</taxon>
        <taxon>Galdieriaceae</taxon>
        <taxon>Galdieria</taxon>
    </lineage>
</organism>
<proteinExistence type="predicted"/>
<reference evidence="2 3" key="1">
    <citation type="submission" date="2022-07" db="EMBL/GenBank/DDBJ databases">
        <title>Genome-wide signatures of adaptation to extreme environments.</title>
        <authorList>
            <person name="Cho C.H."/>
            <person name="Yoon H.S."/>
        </authorList>
    </citation>
    <scope>NUCLEOTIDE SEQUENCE [LARGE SCALE GENOMIC DNA]</scope>
    <source>
        <strain evidence="2 3">108.79 E11</strain>
    </source>
</reference>
<sequence>MLQLLNFCLYLYDNYGRSCFGTGGRSSYRHKGDKKKKKKATRGWEQVLKSFLKRQKSKSSDAVKDSDHIPEYTSRVVDGRQGDGVSTEEDLDRLSFSSDLATPRRQRPLSVEEFEIILSQFPSDEWELSKWTILEE</sequence>
<feature type="region of interest" description="Disordered" evidence="1">
    <location>
        <begin position="55"/>
        <end position="91"/>
    </location>
</feature>
<name>A0AAV9IFZ8_9RHOD</name>
<accession>A0AAV9IFZ8</accession>
<evidence type="ECO:0000256" key="1">
    <source>
        <dbReference type="SAM" id="MobiDB-lite"/>
    </source>
</evidence>
<protein>
    <submittedName>
        <fullName evidence="2">Uncharacterized protein</fullName>
    </submittedName>
</protein>
<keyword evidence="3" id="KW-1185">Reference proteome</keyword>
<dbReference type="EMBL" id="JANCYU010000039">
    <property type="protein sequence ID" value="KAK4526377.1"/>
    <property type="molecule type" value="Genomic_DNA"/>
</dbReference>
<gene>
    <name evidence="2" type="ORF">GAYE_SCF23G4291</name>
</gene>
<evidence type="ECO:0000313" key="2">
    <source>
        <dbReference type="EMBL" id="KAK4526377.1"/>
    </source>
</evidence>
<comment type="caution">
    <text evidence="2">The sequence shown here is derived from an EMBL/GenBank/DDBJ whole genome shotgun (WGS) entry which is preliminary data.</text>
</comment>
<dbReference type="Proteomes" id="UP001300502">
    <property type="component" value="Unassembled WGS sequence"/>
</dbReference>